<keyword evidence="1" id="KW-0732">Signal</keyword>
<dbReference type="SMART" id="SM00635">
    <property type="entry name" value="BID_2"/>
    <property type="match status" value="1"/>
</dbReference>
<proteinExistence type="predicted"/>
<dbReference type="SUPFAM" id="SSF49373">
    <property type="entry name" value="Invasin/intimin cell-adhesion fragments"/>
    <property type="match status" value="1"/>
</dbReference>
<dbReference type="Gene3D" id="2.60.40.1080">
    <property type="match status" value="1"/>
</dbReference>
<gene>
    <name evidence="3" type="ORF">TRIP_D440399</name>
</gene>
<dbReference type="Pfam" id="PF02368">
    <property type="entry name" value="Big_2"/>
    <property type="match status" value="1"/>
</dbReference>
<dbReference type="EMBL" id="UPXZ01000039">
    <property type="protein sequence ID" value="VBB48381.1"/>
    <property type="molecule type" value="Genomic_DNA"/>
</dbReference>
<protein>
    <recommendedName>
        <fullName evidence="2">BIG2 domain-containing protein</fullName>
    </recommendedName>
</protein>
<evidence type="ECO:0000313" key="3">
    <source>
        <dbReference type="EMBL" id="VBB48381.1"/>
    </source>
</evidence>
<dbReference type="PROSITE" id="PS51257">
    <property type="entry name" value="PROKAR_LIPOPROTEIN"/>
    <property type="match status" value="1"/>
</dbReference>
<organism evidence="3">
    <name type="scientific">uncultured Paludibacter sp</name>
    <dbReference type="NCBI Taxonomy" id="497635"/>
    <lineage>
        <taxon>Bacteria</taxon>
        <taxon>Pseudomonadati</taxon>
        <taxon>Bacteroidota</taxon>
        <taxon>Bacteroidia</taxon>
        <taxon>Bacteroidales</taxon>
        <taxon>Paludibacteraceae</taxon>
        <taxon>Paludibacter</taxon>
        <taxon>environmental samples</taxon>
    </lineage>
</organism>
<feature type="domain" description="BIG2" evidence="2">
    <location>
        <begin position="28"/>
        <end position="104"/>
    </location>
</feature>
<accession>A0A653AKG4</accession>
<sequence length="313" mass="33098">MKTRNFLFLLMSVAILFTACKSNDPEVKPTGITLNKTTLTLVQKKTETLIATLTPTDATGTITWTSSNTAVATVDNNGLVTAVAAGTATVTASVNSLTATCEVTVESDGSYDPAASLTGSAYYPIILDAASSAKVQSKIVADLRPDEATKFLYVWENTYTAGTATGPNFYGEVEGWVSLVVGSVGWSGAGFNVQDATTIDKLADITANPTGYYLHIGIKSKDNAVHVIGLDGQSNVKFALGATAFNDNGTLIEPLADFKRDGEWHEIEIPMTTLKTNGLLYASGMGTKNVFWFLSGGVAGTTLDLDAVFIYKK</sequence>
<feature type="signal peptide" evidence="1">
    <location>
        <begin position="1"/>
        <end position="21"/>
    </location>
</feature>
<name>A0A653AKG4_9BACT</name>
<reference evidence="3" key="1">
    <citation type="submission" date="2018-07" db="EMBL/GenBank/DDBJ databases">
        <authorList>
            <consortium name="Genoscope - CEA"/>
            <person name="William W."/>
        </authorList>
    </citation>
    <scope>NUCLEOTIDE SEQUENCE</scope>
    <source>
        <strain evidence="3">IK1</strain>
    </source>
</reference>
<dbReference type="InterPro" id="IPR008964">
    <property type="entry name" value="Invasin/intimin_cell_adhesion"/>
</dbReference>
<dbReference type="AlphaFoldDB" id="A0A653AKG4"/>
<dbReference type="InterPro" id="IPR003343">
    <property type="entry name" value="Big_2"/>
</dbReference>
<evidence type="ECO:0000256" key="1">
    <source>
        <dbReference type="SAM" id="SignalP"/>
    </source>
</evidence>
<feature type="chain" id="PRO_5025003605" description="BIG2 domain-containing protein" evidence="1">
    <location>
        <begin position="22"/>
        <end position="313"/>
    </location>
</feature>
<evidence type="ECO:0000259" key="2">
    <source>
        <dbReference type="SMART" id="SM00635"/>
    </source>
</evidence>